<reference evidence="1" key="1">
    <citation type="submission" date="2022-04" db="EMBL/GenBank/DDBJ databases">
        <title>Consumption of N2O by Flavobacterium azooxidireducens sp. nov. isolated from Decomposing Leaf Litter of Phragmites australis (Cav.).</title>
        <authorList>
            <person name="Behrendt U."/>
            <person name="Spanner T."/>
            <person name="Augustin J."/>
            <person name="Horn M.A."/>
            <person name="Kolb S."/>
            <person name="Ulrich A."/>
        </authorList>
    </citation>
    <scope>NUCLEOTIDE SEQUENCE</scope>
    <source>
        <strain evidence="1">IGB 4-14</strain>
    </source>
</reference>
<gene>
    <name evidence="1" type="ORF">M0M57_01710</name>
</gene>
<evidence type="ECO:0000313" key="1">
    <source>
        <dbReference type="EMBL" id="UPQ79566.1"/>
    </source>
</evidence>
<name>A0ABY4KFI3_9FLAO</name>
<proteinExistence type="predicted"/>
<dbReference type="Proteomes" id="UP000830583">
    <property type="component" value="Chromosome"/>
</dbReference>
<accession>A0ABY4KFI3</accession>
<dbReference type="RefSeq" id="WP_248434797.1">
    <property type="nucleotide sequence ID" value="NZ_CP096205.1"/>
</dbReference>
<organism evidence="1 2">
    <name type="scientific">Flavobacterium azooxidireducens</name>
    <dbReference type="NCBI Taxonomy" id="1871076"/>
    <lineage>
        <taxon>Bacteria</taxon>
        <taxon>Pseudomonadati</taxon>
        <taxon>Bacteroidota</taxon>
        <taxon>Flavobacteriia</taxon>
        <taxon>Flavobacteriales</taxon>
        <taxon>Flavobacteriaceae</taxon>
        <taxon>Flavobacterium</taxon>
    </lineage>
</organism>
<protein>
    <submittedName>
        <fullName evidence="1">Uncharacterized protein</fullName>
    </submittedName>
</protein>
<keyword evidence="2" id="KW-1185">Reference proteome</keyword>
<evidence type="ECO:0000313" key="2">
    <source>
        <dbReference type="Proteomes" id="UP000830583"/>
    </source>
</evidence>
<sequence>MPKKSNPSHENKHINKVEEPIIEYNVEKNAVQEEELHPILIKLLEKSIQDSKEGKGISHEEMQKRIKLKYPFLK</sequence>
<dbReference type="EMBL" id="CP096205">
    <property type="protein sequence ID" value="UPQ79566.1"/>
    <property type="molecule type" value="Genomic_DNA"/>
</dbReference>